<evidence type="ECO:0000313" key="10">
    <source>
        <dbReference type="Proteomes" id="UP000293874"/>
    </source>
</evidence>
<feature type="transmembrane region" description="Helical" evidence="6">
    <location>
        <begin position="283"/>
        <end position="302"/>
    </location>
</feature>
<feature type="transmembrane region" description="Helical" evidence="6">
    <location>
        <begin position="754"/>
        <end position="778"/>
    </location>
</feature>
<name>A0A4Q7N5Z3_9BACT</name>
<dbReference type="PANTHER" id="PTHR30572:SF18">
    <property type="entry name" value="ABC-TYPE MACROLIDE FAMILY EXPORT SYSTEM PERMEASE COMPONENT 2"/>
    <property type="match status" value="1"/>
</dbReference>
<dbReference type="GO" id="GO:0022857">
    <property type="term" value="F:transmembrane transporter activity"/>
    <property type="evidence" value="ECO:0007669"/>
    <property type="project" value="TreeGrafter"/>
</dbReference>
<dbReference type="Pfam" id="PF12704">
    <property type="entry name" value="MacB_PCD"/>
    <property type="match status" value="2"/>
</dbReference>
<comment type="subcellular location">
    <subcellularLocation>
        <location evidence="1">Cell membrane</location>
        <topology evidence="1">Multi-pass membrane protein</topology>
    </subcellularLocation>
</comment>
<proteinExistence type="predicted"/>
<organism evidence="9 10">
    <name type="scientific">Pseudobacter ginsenosidimutans</name>
    <dbReference type="NCBI Taxonomy" id="661488"/>
    <lineage>
        <taxon>Bacteria</taxon>
        <taxon>Pseudomonadati</taxon>
        <taxon>Bacteroidota</taxon>
        <taxon>Chitinophagia</taxon>
        <taxon>Chitinophagales</taxon>
        <taxon>Chitinophagaceae</taxon>
        <taxon>Pseudobacter</taxon>
    </lineage>
</organism>
<keyword evidence="3 6" id="KW-0812">Transmembrane</keyword>
<dbReference type="InterPro" id="IPR050250">
    <property type="entry name" value="Macrolide_Exporter_MacB"/>
</dbReference>
<protein>
    <submittedName>
        <fullName evidence="9">Putative permease</fullName>
    </submittedName>
</protein>
<evidence type="ECO:0000256" key="1">
    <source>
        <dbReference type="ARBA" id="ARBA00004651"/>
    </source>
</evidence>
<dbReference type="AlphaFoldDB" id="A0A4Q7N5Z3"/>
<keyword evidence="10" id="KW-1185">Reference proteome</keyword>
<evidence type="ECO:0000256" key="5">
    <source>
        <dbReference type="ARBA" id="ARBA00023136"/>
    </source>
</evidence>
<evidence type="ECO:0000256" key="3">
    <source>
        <dbReference type="ARBA" id="ARBA00022692"/>
    </source>
</evidence>
<dbReference type="InterPro" id="IPR025857">
    <property type="entry name" value="MacB_PCD"/>
</dbReference>
<feature type="transmembrane region" description="Helical" evidence="6">
    <location>
        <begin position="331"/>
        <end position="352"/>
    </location>
</feature>
<feature type="domain" description="ABC3 transporter permease C-terminal" evidence="7">
    <location>
        <begin position="668"/>
        <end position="777"/>
    </location>
</feature>
<comment type="caution">
    <text evidence="9">The sequence shown here is derived from an EMBL/GenBank/DDBJ whole genome shotgun (WGS) entry which is preliminary data.</text>
</comment>
<feature type="transmembrane region" description="Helical" evidence="6">
    <location>
        <begin position="418"/>
        <end position="441"/>
    </location>
</feature>
<accession>A0A4Q7N5Z3</accession>
<feature type="transmembrane region" description="Helical" evidence="6">
    <location>
        <begin position="372"/>
        <end position="397"/>
    </location>
</feature>
<keyword evidence="4 6" id="KW-1133">Transmembrane helix</keyword>
<evidence type="ECO:0000256" key="4">
    <source>
        <dbReference type="ARBA" id="ARBA00022989"/>
    </source>
</evidence>
<feature type="domain" description="MacB-like periplasmic core" evidence="8">
    <location>
        <begin position="20"/>
        <end position="238"/>
    </location>
</feature>
<feature type="domain" description="MacB-like periplasmic core" evidence="8">
    <location>
        <begin position="475"/>
        <end position="631"/>
    </location>
</feature>
<dbReference type="OrthoDB" id="5933722at2"/>
<gene>
    <name evidence="9" type="ORF">EV199_2371</name>
</gene>
<dbReference type="EMBL" id="SGXA01000001">
    <property type="protein sequence ID" value="RZS76486.1"/>
    <property type="molecule type" value="Genomic_DNA"/>
</dbReference>
<evidence type="ECO:0000259" key="7">
    <source>
        <dbReference type="Pfam" id="PF02687"/>
    </source>
</evidence>
<dbReference type="GO" id="GO:0005886">
    <property type="term" value="C:plasma membrane"/>
    <property type="evidence" value="ECO:0007669"/>
    <property type="project" value="UniProtKB-SubCell"/>
</dbReference>
<feature type="transmembrane region" description="Helical" evidence="6">
    <location>
        <begin position="669"/>
        <end position="689"/>
    </location>
</feature>
<dbReference type="PANTHER" id="PTHR30572">
    <property type="entry name" value="MEMBRANE COMPONENT OF TRANSPORTER-RELATED"/>
    <property type="match status" value="1"/>
</dbReference>
<feature type="transmembrane region" description="Helical" evidence="6">
    <location>
        <begin position="701"/>
        <end position="734"/>
    </location>
</feature>
<dbReference type="InterPro" id="IPR003838">
    <property type="entry name" value="ABC3_permease_C"/>
</dbReference>
<sequence length="788" mass="88391">MLKNYFIVAIRNLKRNKVFSVINIVGLALGLTCSLLIMLWVLDERSMDQFHVNKDRLFSVYERQFFDNKVQGGFGTPGPLARELKQILPEVEHSASIGWEDQTTFQLGDKILQMTGSYSDSDFFKMYSFPLLEGTAQSALADPLSLAISRKMATAFFGSTQAAIGKTLRADDRRDFKITAVYEDMPKNSTAHWDYIINWNYLMETADWIKQWDNNGPRTTLLLHKNADPAKVEAKIKNYMDQHLDKNGGWRIELYMMKFSDRYLYGNMKDGVLSGGRIEYVRLFSLIAVFILLIACINFMNLTTARSIKRSREIGVRKVVGAVRFGLVRQFLGEAIVVAGIAMIVALALLFLALPLFNQLTEKQIAFPFADWTFWACILGLLLITGLLSGSYPALFLSSFKPIVVLKGVLKVSSSANWFRKGLVVFQFTLSSLLIIGTIIISQQVRYIQNKNLGYNRENIVKVMLLGEPEKYYSLFKQQVGQLPGVSSVTRAEQDPVVIGNSTIGVDWEGKEPNSKPLFTQIGVGYDFVKTMQMTMLEGRDFSKAFGTDTAGFILNEAAVKKTGYTNPIGKPFTFWGTKGTVIGVVKDFHFNSMHEPINALVMHLRENVNWGNALVRVEGSKTQAVLNSMEAISKQINPKFPFTYDFADEEFRKTFASETMIERLSNCFAGLAIIISCLGLLGLAMFAAEQRVREIGIRKVLGAGLGSLFGLLSKEFLILVFIAILIACPLAWWAMNNWLQDFEYRISMNAWPFVIAGIAALAIALFTISFQTIKAALANPVKSLRSE</sequence>
<evidence type="ECO:0000313" key="9">
    <source>
        <dbReference type="EMBL" id="RZS76486.1"/>
    </source>
</evidence>
<reference evidence="9 10" key="1">
    <citation type="submission" date="2019-02" db="EMBL/GenBank/DDBJ databases">
        <title>Genomic Encyclopedia of Type Strains, Phase IV (KMG-IV): sequencing the most valuable type-strain genomes for metagenomic binning, comparative biology and taxonomic classification.</title>
        <authorList>
            <person name="Goeker M."/>
        </authorList>
    </citation>
    <scope>NUCLEOTIDE SEQUENCE [LARGE SCALE GENOMIC DNA]</scope>
    <source>
        <strain evidence="9 10">DSM 18116</strain>
    </source>
</reference>
<dbReference type="Proteomes" id="UP000293874">
    <property type="component" value="Unassembled WGS sequence"/>
</dbReference>
<keyword evidence="2" id="KW-1003">Cell membrane</keyword>
<dbReference type="RefSeq" id="WP_130540783.1">
    <property type="nucleotide sequence ID" value="NZ_CP042431.1"/>
</dbReference>
<dbReference type="Pfam" id="PF02687">
    <property type="entry name" value="FtsX"/>
    <property type="match status" value="2"/>
</dbReference>
<feature type="domain" description="ABC3 transporter permease C-terminal" evidence="7">
    <location>
        <begin position="286"/>
        <end position="390"/>
    </location>
</feature>
<keyword evidence="5 6" id="KW-0472">Membrane</keyword>
<evidence type="ECO:0000259" key="8">
    <source>
        <dbReference type="Pfam" id="PF12704"/>
    </source>
</evidence>
<evidence type="ECO:0000256" key="6">
    <source>
        <dbReference type="SAM" id="Phobius"/>
    </source>
</evidence>
<evidence type="ECO:0000256" key="2">
    <source>
        <dbReference type="ARBA" id="ARBA00022475"/>
    </source>
</evidence>
<feature type="transmembrane region" description="Helical" evidence="6">
    <location>
        <begin position="21"/>
        <end position="42"/>
    </location>
</feature>